<keyword evidence="3 8" id="KW-0479">Metal-binding</keyword>
<name>A0A1V8SM77_9PEZI</name>
<evidence type="ECO:0000256" key="9">
    <source>
        <dbReference type="PIRSR" id="PIRSR005586-2"/>
    </source>
</evidence>
<dbReference type="GO" id="GO:0003899">
    <property type="term" value="F:DNA-directed RNA polymerase activity"/>
    <property type="evidence" value="ECO:0007669"/>
    <property type="project" value="InterPro"/>
</dbReference>
<evidence type="ECO:0000256" key="2">
    <source>
        <dbReference type="ARBA" id="ARBA00022478"/>
    </source>
</evidence>
<comment type="function">
    <text evidence="7">DNA-dependent RNA polymerase catalyzes the transcription of DNA into RNA using the four ribonucleoside triphosphates as substrates.</text>
</comment>
<dbReference type="Pfam" id="PF01096">
    <property type="entry name" value="Zn_ribbon_TFIIS"/>
    <property type="match status" value="1"/>
</dbReference>
<comment type="subcellular location">
    <subcellularLocation>
        <location evidence="1">Nucleus</location>
        <location evidence="1">Nucleolus</location>
    </subcellularLocation>
</comment>
<dbReference type="CDD" id="cd10507">
    <property type="entry name" value="Zn-ribbon_RPA12"/>
    <property type="match status" value="1"/>
</dbReference>
<dbReference type="Gene3D" id="2.20.25.10">
    <property type="match status" value="1"/>
</dbReference>
<sequence>MTSSTGSLNFCACGNLLESTTDPRATLICEVCGAKTKGTAPHTIVTHSKSDAFPSSLRDRLRTDVREVAEGEIQQDALIDVPCEKCGNPQTRYYTRQLRSADEGSTVFYTCVKCGHKWNVNN</sequence>
<proteinExistence type="inferred from homology"/>
<keyword evidence="7" id="KW-0804">Transcription</keyword>
<keyword evidence="5 8" id="KW-0862">Zinc</keyword>
<dbReference type="GO" id="GO:0003676">
    <property type="term" value="F:nucleic acid binding"/>
    <property type="evidence" value="ECO:0007669"/>
    <property type="project" value="InterPro"/>
</dbReference>
<dbReference type="SMART" id="SM00440">
    <property type="entry name" value="ZnF_C2C2"/>
    <property type="match status" value="1"/>
</dbReference>
<evidence type="ECO:0000256" key="8">
    <source>
        <dbReference type="PIRSR" id="PIRSR005586-1"/>
    </source>
</evidence>
<dbReference type="InterPro" id="IPR001222">
    <property type="entry name" value="Znf_TFIIS"/>
</dbReference>
<dbReference type="GO" id="GO:0005736">
    <property type="term" value="C:RNA polymerase I complex"/>
    <property type="evidence" value="ECO:0007669"/>
    <property type="project" value="TreeGrafter"/>
</dbReference>
<feature type="binding site" evidence="8">
    <location>
        <position position="29"/>
    </location>
    <ligand>
        <name>Zn(2+)</name>
        <dbReference type="ChEBI" id="CHEBI:29105"/>
        <label>1</label>
    </ligand>
</feature>
<keyword evidence="6 7" id="KW-0539">Nucleus</keyword>
<feature type="binding site" evidence="8">
    <location>
        <position position="114"/>
    </location>
    <ligand>
        <name>Zn(2+)</name>
        <dbReference type="ChEBI" id="CHEBI:29105"/>
        <label>2</label>
    </ligand>
</feature>
<evidence type="ECO:0000256" key="6">
    <source>
        <dbReference type="ARBA" id="ARBA00023242"/>
    </source>
</evidence>
<feature type="binding site" evidence="8">
    <location>
        <position position="13"/>
    </location>
    <ligand>
        <name>Zn(2+)</name>
        <dbReference type="ChEBI" id="CHEBI:29105"/>
        <label>1</label>
    </ligand>
</feature>
<dbReference type="PROSITE" id="PS51133">
    <property type="entry name" value="ZF_TFIIS_2"/>
    <property type="match status" value="1"/>
</dbReference>
<feature type="zinc finger region" description="C4-type" evidence="9">
    <location>
        <begin position="11"/>
        <end position="32"/>
    </location>
</feature>
<dbReference type="OrthoDB" id="10056816at2759"/>
<dbReference type="InterPro" id="IPR034004">
    <property type="entry name" value="Zn_ribbon_RPA12_C"/>
</dbReference>
<dbReference type="GO" id="GO:0008270">
    <property type="term" value="F:zinc ion binding"/>
    <property type="evidence" value="ECO:0007669"/>
    <property type="project" value="UniProtKB-KW"/>
</dbReference>
<dbReference type="EMBL" id="NAJO01000036">
    <property type="protein sequence ID" value="OQO00180.1"/>
    <property type="molecule type" value="Genomic_DNA"/>
</dbReference>
<comment type="similarity">
    <text evidence="7">Belongs to the archaeal rpoM/eukaryotic RPA12/RPB9/RPC11 RNA polymerase family.</text>
</comment>
<evidence type="ECO:0000256" key="7">
    <source>
        <dbReference type="PIRNR" id="PIRNR005586"/>
    </source>
</evidence>
<dbReference type="GO" id="GO:0006363">
    <property type="term" value="P:termination of RNA polymerase I transcription"/>
    <property type="evidence" value="ECO:0007669"/>
    <property type="project" value="TreeGrafter"/>
</dbReference>
<feature type="binding site" evidence="8">
    <location>
        <position position="86"/>
    </location>
    <ligand>
        <name>Zn(2+)</name>
        <dbReference type="ChEBI" id="CHEBI:29105"/>
        <label>2</label>
    </ligand>
</feature>
<feature type="binding site" evidence="8">
    <location>
        <position position="83"/>
    </location>
    <ligand>
        <name>Zn(2+)</name>
        <dbReference type="ChEBI" id="CHEBI:29105"/>
        <label>2</label>
    </ligand>
</feature>
<evidence type="ECO:0000313" key="12">
    <source>
        <dbReference type="Proteomes" id="UP000192596"/>
    </source>
</evidence>
<protein>
    <recommendedName>
        <fullName evidence="7">DNA-directed RNA polymerase subunit</fullName>
    </recommendedName>
</protein>
<evidence type="ECO:0000313" key="11">
    <source>
        <dbReference type="EMBL" id="OQO00180.1"/>
    </source>
</evidence>
<dbReference type="AlphaFoldDB" id="A0A1V8SM77"/>
<evidence type="ECO:0000256" key="4">
    <source>
        <dbReference type="ARBA" id="ARBA00022771"/>
    </source>
</evidence>
<dbReference type="SUPFAM" id="SSF57783">
    <property type="entry name" value="Zinc beta-ribbon"/>
    <property type="match status" value="1"/>
</dbReference>
<feature type="domain" description="TFIIS-type" evidence="10">
    <location>
        <begin position="79"/>
        <end position="119"/>
    </location>
</feature>
<dbReference type="STRING" id="1507870.A0A1V8SM77"/>
<dbReference type="PANTHER" id="PTHR11239">
    <property type="entry name" value="DNA-DIRECTED RNA POLYMERASE"/>
    <property type="match status" value="1"/>
</dbReference>
<reference evidence="12" key="1">
    <citation type="submission" date="2017-03" db="EMBL/GenBank/DDBJ databases">
        <title>Genomes of endolithic fungi from Antarctica.</title>
        <authorList>
            <person name="Coleine C."/>
            <person name="Masonjones S."/>
            <person name="Stajich J.E."/>
        </authorList>
    </citation>
    <scope>NUCLEOTIDE SEQUENCE [LARGE SCALE GENOMIC DNA]</scope>
    <source>
        <strain evidence="12">CCFEE 5527</strain>
    </source>
</reference>
<dbReference type="PIRSF" id="PIRSF005586">
    <property type="entry name" value="RNApol_RpoM"/>
    <property type="match status" value="1"/>
</dbReference>
<gene>
    <name evidence="11" type="ORF">B0A48_13967</name>
</gene>
<comment type="caution">
    <text evidence="11">The sequence shown here is derived from an EMBL/GenBank/DDBJ whole genome shotgun (WGS) entry which is preliminary data.</text>
</comment>
<dbReference type="PANTHER" id="PTHR11239:SF14">
    <property type="entry name" value="DNA-DIRECTED RNA POLYMERASE I SUBUNIT RPA12"/>
    <property type="match status" value="1"/>
</dbReference>
<accession>A0A1V8SM77</accession>
<dbReference type="Proteomes" id="UP000192596">
    <property type="component" value="Unassembled WGS sequence"/>
</dbReference>
<feature type="binding site" evidence="8">
    <location>
        <position position="32"/>
    </location>
    <ligand>
        <name>Zn(2+)</name>
        <dbReference type="ChEBI" id="CHEBI:29105"/>
        <label>1</label>
    </ligand>
</feature>
<dbReference type="InParanoid" id="A0A1V8SM77"/>
<dbReference type="PROSITE" id="PS00466">
    <property type="entry name" value="ZF_TFIIS_1"/>
    <property type="match status" value="1"/>
</dbReference>
<keyword evidence="4 9" id="KW-0863">Zinc-finger</keyword>
<feature type="binding site" evidence="8">
    <location>
        <position position="111"/>
    </location>
    <ligand>
        <name>Zn(2+)</name>
        <dbReference type="ChEBI" id="CHEBI:29105"/>
        <label>2</label>
    </ligand>
</feature>
<evidence type="ECO:0000256" key="5">
    <source>
        <dbReference type="ARBA" id="ARBA00022833"/>
    </source>
</evidence>
<evidence type="ECO:0000256" key="3">
    <source>
        <dbReference type="ARBA" id="ARBA00022723"/>
    </source>
</evidence>
<evidence type="ECO:0000259" key="10">
    <source>
        <dbReference type="PROSITE" id="PS51133"/>
    </source>
</evidence>
<feature type="binding site" evidence="8">
    <location>
        <position position="11"/>
    </location>
    <ligand>
        <name>Zn(2+)</name>
        <dbReference type="ChEBI" id="CHEBI:29105"/>
        <label>1</label>
    </ligand>
</feature>
<dbReference type="FunCoup" id="A0A1V8SM77">
    <property type="interactions" value="1243"/>
</dbReference>
<evidence type="ECO:0000256" key="1">
    <source>
        <dbReference type="ARBA" id="ARBA00004604"/>
    </source>
</evidence>
<keyword evidence="2 7" id="KW-0240">DNA-directed RNA polymerase</keyword>
<organism evidence="11 12">
    <name type="scientific">Cryoendolithus antarcticus</name>
    <dbReference type="NCBI Taxonomy" id="1507870"/>
    <lineage>
        <taxon>Eukaryota</taxon>
        <taxon>Fungi</taxon>
        <taxon>Dikarya</taxon>
        <taxon>Ascomycota</taxon>
        <taxon>Pezizomycotina</taxon>
        <taxon>Dothideomycetes</taxon>
        <taxon>Dothideomycetidae</taxon>
        <taxon>Cladosporiales</taxon>
        <taxon>Cladosporiaceae</taxon>
        <taxon>Cryoendolithus</taxon>
    </lineage>
</organism>
<keyword evidence="12" id="KW-1185">Reference proteome</keyword>
<dbReference type="InterPro" id="IPR012164">
    <property type="entry name" value="Rpa12/Rpb9/Rpc10/TFS"/>
</dbReference>